<keyword evidence="4" id="KW-1185">Reference proteome</keyword>
<accession>A0ABR9XLD6</accession>
<dbReference type="EMBL" id="JADFFM010000002">
    <property type="protein sequence ID" value="MBE9668032.1"/>
    <property type="molecule type" value="Genomic_DNA"/>
</dbReference>
<evidence type="ECO:0000256" key="1">
    <source>
        <dbReference type="ARBA" id="ARBA00014286"/>
    </source>
</evidence>
<dbReference type="InterPro" id="IPR017946">
    <property type="entry name" value="PLC-like_Pdiesterase_TIM-brl"/>
</dbReference>
<keyword evidence="2" id="KW-0732">Signal</keyword>
<evidence type="ECO:0000313" key="4">
    <source>
        <dbReference type="Proteomes" id="UP000632774"/>
    </source>
</evidence>
<dbReference type="PANTHER" id="PTHR31571">
    <property type="entry name" value="ALTERED INHERITANCE OF MITOCHONDRIA PROTEIN 6"/>
    <property type="match status" value="1"/>
</dbReference>
<feature type="signal peptide" evidence="2">
    <location>
        <begin position="1"/>
        <end position="28"/>
    </location>
</feature>
<protein>
    <recommendedName>
        <fullName evidence="1">Altered inheritance of mitochondria protein 6</fullName>
    </recommendedName>
</protein>
<dbReference type="InterPro" id="IPR051236">
    <property type="entry name" value="HAT_RTT109-like"/>
</dbReference>
<dbReference type="Gene3D" id="3.20.20.190">
    <property type="entry name" value="Phosphatidylinositol (PI) phosphodiesterase"/>
    <property type="match status" value="1"/>
</dbReference>
<comment type="caution">
    <text evidence="3">The sequence shown here is derived from an EMBL/GenBank/DDBJ whole genome shotgun (WGS) entry which is preliminary data.</text>
</comment>
<dbReference type="Pfam" id="PF13653">
    <property type="entry name" value="GDPD_2"/>
    <property type="match status" value="1"/>
</dbReference>
<sequence>MLMAKYCFRLCKLFFLIFLLATGLQTRAQTISLLNAFAHNDYSHKHPLFDALNNGYNHVEADVYLWHGKLIVTHILPILHHKKELEQLYFQPLEACVNNESAETSAPAYPITLMIDIKSGADGTYRKLEELLDKYKSIISGYENGKFVQRKITVVISGHKPEKLLKAEGTRLAFIDADLMRARQDTLATNVYQMASCKYSKLIKWNGKGQFPEAQRQRLCAYVRMAHQYGEKVRLWKSPDNNSVWKELLSCGVDLINTDKLVKLKNFLLFNNKGDAPSANTAL</sequence>
<organism evidence="3 4">
    <name type="scientific">Mucilaginibacter boryungensis</name>
    <dbReference type="NCBI Taxonomy" id="768480"/>
    <lineage>
        <taxon>Bacteria</taxon>
        <taxon>Pseudomonadati</taxon>
        <taxon>Bacteroidota</taxon>
        <taxon>Sphingobacteriia</taxon>
        <taxon>Sphingobacteriales</taxon>
        <taxon>Sphingobacteriaceae</taxon>
        <taxon>Mucilaginibacter</taxon>
    </lineage>
</organism>
<feature type="chain" id="PRO_5046147971" description="Altered inheritance of mitochondria protein 6" evidence="2">
    <location>
        <begin position="29"/>
        <end position="283"/>
    </location>
</feature>
<dbReference type="Proteomes" id="UP000632774">
    <property type="component" value="Unassembled WGS sequence"/>
</dbReference>
<evidence type="ECO:0000313" key="3">
    <source>
        <dbReference type="EMBL" id="MBE9668032.1"/>
    </source>
</evidence>
<dbReference type="CDD" id="cd08577">
    <property type="entry name" value="PI-PLCc_GDPD_SF_unchar3"/>
    <property type="match status" value="1"/>
</dbReference>
<dbReference type="InterPro" id="IPR039559">
    <property type="entry name" value="AIM6_PI-PLC-like_dom"/>
</dbReference>
<dbReference type="PANTHER" id="PTHR31571:SF1">
    <property type="entry name" value="ALTERED INHERITANCE OF MITOCHONDRIA PROTEIN 6"/>
    <property type="match status" value="1"/>
</dbReference>
<gene>
    <name evidence="3" type="ORF">IRJ18_16805</name>
</gene>
<reference evidence="3 4" key="1">
    <citation type="submission" date="2020-10" db="EMBL/GenBank/DDBJ databases">
        <title>Mucilaginibacter mali sp. nov., isolated from rhizosphere soil of apple orchard.</title>
        <authorList>
            <person name="Lee J.-S."/>
            <person name="Kim H.S."/>
            <person name="Kim J.-S."/>
        </authorList>
    </citation>
    <scope>NUCLEOTIDE SEQUENCE [LARGE SCALE GENOMIC DNA]</scope>
    <source>
        <strain evidence="3 4">KCTC 23157</strain>
    </source>
</reference>
<dbReference type="SUPFAM" id="SSF51695">
    <property type="entry name" value="PLC-like phosphodiesterases"/>
    <property type="match status" value="1"/>
</dbReference>
<proteinExistence type="predicted"/>
<evidence type="ECO:0000256" key="2">
    <source>
        <dbReference type="SAM" id="SignalP"/>
    </source>
</evidence>
<name>A0ABR9XLD6_9SPHI</name>